<keyword evidence="5" id="KW-1185">Reference proteome</keyword>
<dbReference type="Gene3D" id="3.30.9.10">
    <property type="entry name" value="D-Amino Acid Oxidase, subunit A, domain 2"/>
    <property type="match status" value="1"/>
</dbReference>
<dbReference type="SUPFAM" id="SSF51905">
    <property type="entry name" value="FAD/NAD(P)-binding domain"/>
    <property type="match status" value="1"/>
</dbReference>
<dbReference type="GO" id="GO:0005737">
    <property type="term" value="C:cytoplasm"/>
    <property type="evidence" value="ECO:0007669"/>
    <property type="project" value="TreeGrafter"/>
</dbReference>
<evidence type="ECO:0000256" key="1">
    <source>
        <dbReference type="ARBA" id="ARBA00023002"/>
    </source>
</evidence>
<evidence type="ECO:0000313" key="5">
    <source>
        <dbReference type="Proteomes" id="UP001209570"/>
    </source>
</evidence>
<feature type="region of interest" description="Disordered" evidence="2">
    <location>
        <begin position="189"/>
        <end position="222"/>
    </location>
</feature>
<dbReference type="PANTHER" id="PTHR13847">
    <property type="entry name" value="SARCOSINE DEHYDROGENASE-RELATED"/>
    <property type="match status" value="1"/>
</dbReference>
<dbReference type="AlphaFoldDB" id="A0AAD5LGJ4"/>
<dbReference type="GO" id="GO:0016491">
    <property type="term" value="F:oxidoreductase activity"/>
    <property type="evidence" value="ECO:0007669"/>
    <property type="project" value="UniProtKB-KW"/>
</dbReference>
<dbReference type="Proteomes" id="UP001209570">
    <property type="component" value="Unassembled WGS sequence"/>
</dbReference>
<feature type="compositionally biased region" description="Low complexity" evidence="2">
    <location>
        <begin position="189"/>
        <end position="203"/>
    </location>
</feature>
<reference evidence="4" key="1">
    <citation type="submission" date="2021-12" db="EMBL/GenBank/DDBJ databases">
        <title>Prjna785345.</title>
        <authorList>
            <person name="Rujirawat T."/>
            <person name="Krajaejun T."/>
        </authorList>
    </citation>
    <scope>NUCLEOTIDE SEQUENCE</scope>
    <source>
        <strain evidence="4">Pi057C3</strain>
    </source>
</reference>
<dbReference type="InterPro" id="IPR036188">
    <property type="entry name" value="FAD/NAD-bd_sf"/>
</dbReference>
<evidence type="ECO:0000313" key="4">
    <source>
        <dbReference type="EMBL" id="KAJ0398333.1"/>
    </source>
</evidence>
<protein>
    <recommendedName>
        <fullName evidence="3">FAD dependent oxidoreductase domain-containing protein</fullName>
    </recommendedName>
</protein>
<proteinExistence type="predicted"/>
<organism evidence="4 5">
    <name type="scientific">Pythium insidiosum</name>
    <name type="common">Pythiosis disease agent</name>
    <dbReference type="NCBI Taxonomy" id="114742"/>
    <lineage>
        <taxon>Eukaryota</taxon>
        <taxon>Sar</taxon>
        <taxon>Stramenopiles</taxon>
        <taxon>Oomycota</taxon>
        <taxon>Peronosporomycetes</taxon>
        <taxon>Pythiales</taxon>
        <taxon>Pythiaceae</taxon>
        <taxon>Pythium</taxon>
    </lineage>
</organism>
<dbReference type="Gene3D" id="3.50.50.60">
    <property type="entry name" value="FAD/NAD(P)-binding domain"/>
    <property type="match status" value="2"/>
</dbReference>
<feature type="domain" description="FAD dependent oxidoreductase" evidence="3">
    <location>
        <begin position="99"/>
        <end position="559"/>
    </location>
</feature>
<dbReference type="PANTHER" id="PTHR13847:SF289">
    <property type="entry name" value="GLYCINE OXIDASE"/>
    <property type="match status" value="1"/>
</dbReference>
<evidence type="ECO:0000259" key="3">
    <source>
        <dbReference type="Pfam" id="PF01266"/>
    </source>
</evidence>
<accession>A0AAD5LGJ4</accession>
<dbReference type="SUPFAM" id="SSF54373">
    <property type="entry name" value="FAD-linked reductases, C-terminal domain"/>
    <property type="match status" value="1"/>
</dbReference>
<dbReference type="Pfam" id="PF01266">
    <property type="entry name" value="DAO"/>
    <property type="match status" value="1"/>
</dbReference>
<keyword evidence="1" id="KW-0560">Oxidoreductase</keyword>
<dbReference type="InterPro" id="IPR006076">
    <property type="entry name" value="FAD-dep_OxRdtase"/>
</dbReference>
<gene>
    <name evidence="4" type="ORF">P43SY_000778</name>
</gene>
<name>A0AAD5LGJ4_PYTIN</name>
<dbReference type="EMBL" id="JAKCXM010000220">
    <property type="protein sequence ID" value="KAJ0398333.1"/>
    <property type="molecule type" value="Genomic_DNA"/>
</dbReference>
<sequence length="577" mass="62789">MGSMRQHPPSDDDGSARPPHAAMPAGKAPRRVDALSSAAATVATLAPDDLPPHLRDHLVAVNPSTAVLDGELLPPLTNVTASKRNSLVPETGRPVESKRVIVCGAGIIGLTTCYYLAKHGHEVLCVEKELTVGTQASLCNGAFLDPAMYSSWADFSLLRRVKSSATGGPSRNVAEASAVAAASRAQDEASAVTVSGGPAAAAGETEPLRRPTPTSGSGGWRGIGKPMKIEFSALRDPSFWKWGYKFLRNAKKARADENSRTIRELGFYSMIKLRELQTRYKKGEIDMDETAEGTLEVFRHGTELDTVWESDRKKHLDELGMDLQLMDAQQAMELEPAVRPEIYGPGAILSAYGTSGDVNKMCQALYRLCIREGVMFRFNTEIMDVLTDKTRVIALQTRRGALIEGDEFVLALGNSTAPVARRAGLPLSIYPVKGYVISVPVNRSYKPPAHNIYAGGLALVAPLGRWLRISGGADFTNSKRSDQSNQRRFDWLLAQAKTLFPEDYLNVSQMKTHVCWRPVTPDDVPLIGRTRIENLYVNAGHGSKGWTLSFGAAALLADLISGVRPQLDMSKFEPHRV</sequence>
<feature type="region of interest" description="Disordered" evidence="2">
    <location>
        <begin position="1"/>
        <end position="32"/>
    </location>
</feature>
<comment type="caution">
    <text evidence="4">The sequence shown here is derived from an EMBL/GenBank/DDBJ whole genome shotgun (WGS) entry which is preliminary data.</text>
</comment>
<evidence type="ECO:0000256" key="2">
    <source>
        <dbReference type="SAM" id="MobiDB-lite"/>
    </source>
</evidence>